<evidence type="ECO:0000313" key="4">
    <source>
        <dbReference type="EMBL" id="ETN39181.1"/>
    </source>
</evidence>
<dbReference type="PROSITE" id="PS00107">
    <property type="entry name" value="PROTEIN_KINASE_ATP"/>
    <property type="match status" value="1"/>
</dbReference>
<dbReference type="GO" id="GO:0004674">
    <property type="term" value="F:protein serine/threonine kinase activity"/>
    <property type="evidence" value="ECO:0007669"/>
    <property type="project" value="TreeGrafter"/>
</dbReference>
<dbReference type="CDD" id="cd00180">
    <property type="entry name" value="PKc"/>
    <property type="match status" value="1"/>
</dbReference>
<dbReference type="InParanoid" id="W2RRM6"/>
<dbReference type="RefSeq" id="XP_008717966.1">
    <property type="nucleotide sequence ID" value="XM_008719744.1"/>
</dbReference>
<evidence type="ECO:0000256" key="2">
    <source>
        <dbReference type="SAM" id="MobiDB-lite"/>
    </source>
</evidence>
<dbReference type="Pfam" id="PF00069">
    <property type="entry name" value="Pkinase"/>
    <property type="match status" value="1"/>
</dbReference>
<gene>
    <name evidence="4" type="ORF">HMPREF1541_05404</name>
</gene>
<feature type="domain" description="Protein kinase" evidence="3">
    <location>
        <begin position="333"/>
        <end position="682"/>
    </location>
</feature>
<dbReference type="SUPFAM" id="SSF56112">
    <property type="entry name" value="Protein kinase-like (PK-like)"/>
    <property type="match status" value="1"/>
</dbReference>
<dbReference type="OrthoDB" id="4161807at2759"/>
<dbReference type="GO" id="GO:0005524">
    <property type="term" value="F:ATP binding"/>
    <property type="evidence" value="ECO:0007669"/>
    <property type="project" value="UniProtKB-UniRule"/>
</dbReference>
<dbReference type="PANTHER" id="PTHR24359:SF1">
    <property type="entry name" value="INHIBITOR OF NUCLEAR FACTOR KAPPA-B KINASE EPSILON SUBUNIT HOMOLOG 1-RELATED"/>
    <property type="match status" value="1"/>
</dbReference>
<dbReference type="Proteomes" id="UP000030752">
    <property type="component" value="Unassembled WGS sequence"/>
</dbReference>
<dbReference type="PANTHER" id="PTHR24359">
    <property type="entry name" value="SERINE/THREONINE-PROTEIN KINASE SBK1"/>
    <property type="match status" value="1"/>
</dbReference>
<keyword evidence="1" id="KW-0547">Nucleotide-binding</keyword>
<keyword evidence="1" id="KW-0067">ATP-binding</keyword>
<reference evidence="4 5" key="1">
    <citation type="submission" date="2013-03" db="EMBL/GenBank/DDBJ databases">
        <title>The Genome Sequence of Phialophora europaea CBS 101466.</title>
        <authorList>
            <consortium name="The Broad Institute Genomics Platform"/>
            <person name="Cuomo C."/>
            <person name="de Hoog S."/>
            <person name="Gorbushina A."/>
            <person name="Walker B."/>
            <person name="Young S.K."/>
            <person name="Zeng Q."/>
            <person name="Gargeya S."/>
            <person name="Fitzgerald M."/>
            <person name="Haas B."/>
            <person name="Abouelleil A."/>
            <person name="Allen A.W."/>
            <person name="Alvarado L."/>
            <person name="Arachchi H.M."/>
            <person name="Berlin A.M."/>
            <person name="Chapman S.B."/>
            <person name="Gainer-Dewar J."/>
            <person name="Goldberg J."/>
            <person name="Griggs A."/>
            <person name="Gujja S."/>
            <person name="Hansen M."/>
            <person name="Howarth C."/>
            <person name="Imamovic A."/>
            <person name="Ireland A."/>
            <person name="Larimer J."/>
            <person name="McCowan C."/>
            <person name="Murphy C."/>
            <person name="Pearson M."/>
            <person name="Poon T.W."/>
            <person name="Priest M."/>
            <person name="Roberts A."/>
            <person name="Saif S."/>
            <person name="Shea T."/>
            <person name="Sisk P."/>
            <person name="Sykes S."/>
            <person name="Wortman J."/>
            <person name="Nusbaum C."/>
            <person name="Birren B."/>
        </authorList>
    </citation>
    <scope>NUCLEOTIDE SEQUENCE [LARGE SCALE GENOMIC DNA]</scope>
    <source>
        <strain evidence="4 5">CBS 101466</strain>
    </source>
</reference>
<evidence type="ECO:0000313" key="5">
    <source>
        <dbReference type="Proteomes" id="UP000030752"/>
    </source>
</evidence>
<feature type="binding site" evidence="1">
    <location>
        <position position="370"/>
    </location>
    <ligand>
        <name>ATP</name>
        <dbReference type="ChEBI" id="CHEBI:30616"/>
    </ligand>
</feature>
<proteinExistence type="predicted"/>
<evidence type="ECO:0000256" key="1">
    <source>
        <dbReference type="PROSITE-ProRule" id="PRU10141"/>
    </source>
</evidence>
<dbReference type="AlphaFoldDB" id="W2RRM6"/>
<feature type="compositionally biased region" description="Basic and acidic residues" evidence="2">
    <location>
        <begin position="848"/>
        <end position="857"/>
    </location>
</feature>
<feature type="region of interest" description="Disordered" evidence="2">
    <location>
        <begin position="460"/>
        <end position="483"/>
    </location>
</feature>
<sequence>MNPDLQLSNEIGTPVANADTASASKEGLVFSNAIDCNVVACLHPHPMQRSKPETVLWQDESSFGRLTTLAETLLERHHVPAGSKLYLQYGSAHILLDKPDKPEVDVRPLDDKADWSGEVQTMIAKALVRKKETRGQESFILETRWTHGILHGLDSDTDNPRNKIRGVLNASLVRTQDDVQGRQQYIPRRVLDTVFNEQRIRQLVSNDESINPSMFGTRDALWQNELEFARDIYLNGVRLLALFVYVTDIKLSFLHYILERAKQRGFENTPLVHRFLNVDDLPHDCPQFELDRMLEQQFKFNAHEFTSVSQMEQPMRIDLDFDTIVPITHVVQDGKPALVGKGNYGRVYRVRIEPGHHRFDADQSKCYALKVSKRDLEVSEEALEHEEQVFRKLIKASKSSQYLVLYRAIWTHKRRLYMLFDLAEGSLKELLSSARSPMSNSSAVTLLALLRGVAKGVQHIHRSTRLKESNESPAPDHLPKPKINPPWTGYHHDLKPANILRFKDDRGKEVWKISDFGTARLTRAAYSGSGANEYNSGGTGAIRGDSVYRSPDYELNATSSRPSDIWSLACIFLEALLWAFNLAVLDESDESFEWKRTKNRGAKGGESQTTSSATFWYSYYDEEGHAMIELKPVVREYLNLLQQHCEHWGVFADLVRILNRMFNIPSKIRPKAPEIVDYLKRLQTQAQADIDAGADYSKPLGTTPKAERVTDLRGGSVLGGEEYNHGPVPVRRHIRRNTISNAQLQRSHITDFDAANLHTTGSHYASSLLTDSARPTPQTPPRLVQQSMEQRFAATVTAPDGTQSHISQTASGGDGAADPLEMVAVRGPGAWDGFQANGHGQTESEINGYRRSEETQR</sequence>
<name>W2RRM6_CYPE1</name>
<keyword evidence="5" id="KW-1185">Reference proteome</keyword>
<evidence type="ECO:0000259" key="3">
    <source>
        <dbReference type="PROSITE" id="PS50011"/>
    </source>
</evidence>
<dbReference type="STRING" id="1220924.W2RRM6"/>
<dbReference type="InterPro" id="IPR017441">
    <property type="entry name" value="Protein_kinase_ATP_BS"/>
</dbReference>
<accession>W2RRM6</accession>
<dbReference type="InterPro" id="IPR011009">
    <property type="entry name" value="Kinase-like_dom_sf"/>
</dbReference>
<dbReference type="InterPro" id="IPR000719">
    <property type="entry name" value="Prot_kinase_dom"/>
</dbReference>
<dbReference type="HOGENOM" id="CLU_333446_0_0_1"/>
<protein>
    <recommendedName>
        <fullName evidence="3">Protein kinase domain-containing protein</fullName>
    </recommendedName>
</protein>
<organism evidence="4 5">
    <name type="scientific">Cyphellophora europaea (strain CBS 101466)</name>
    <name type="common">Phialophora europaea</name>
    <dbReference type="NCBI Taxonomy" id="1220924"/>
    <lineage>
        <taxon>Eukaryota</taxon>
        <taxon>Fungi</taxon>
        <taxon>Dikarya</taxon>
        <taxon>Ascomycota</taxon>
        <taxon>Pezizomycotina</taxon>
        <taxon>Eurotiomycetes</taxon>
        <taxon>Chaetothyriomycetidae</taxon>
        <taxon>Chaetothyriales</taxon>
        <taxon>Cyphellophoraceae</taxon>
        <taxon>Cyphellophora</taxon>
    </lineage>
</organism>
<dbReference type="Gene3D" id="1.10.510.10">
    <property type="entry name" value="Transferase(Phosphotransferase) domain 1"/>
    <property type="match status" value="1"/>
</dbReference>
<feature type="region of interest" description="Disordered" evidence="2">
    <location>
        <begin position="796"/>
        <end position="857"/>
    </location>
</feature>
<dbReference type="VEuPathDB" id="FungiDB:HMPREF1541_05404"/>
<dbReference type="PROSITE" id="PS50011">
    <property type="entry name" value="PROTEIN_KINASE_DOM"/>
    <property type="match status" value="1"/>
</dbReference>
<feature type="compositionally biased region" description="Polar residues" evidence="2">
    <location>
        <begin position="800"/>
        <end position="811"/>
    </location>
</feature>
<dbReference type="Gene3D" id="3.30.200.20">
    <property type="entry name" value="Phosphorylase Kinase, domain 1"/>
    <property type="match status" value="1"/>
</dbReference>
<dbReference type="EMBL" id="KB822721">
    <property type="protein sequence ID" value="ETN39181.1"/>
    <property type="molecule type" value="Genomic_DNA"/>
</dbReference>
<dbReference type="GeneID" id="19972743"/>
<dbReference type="SMART" id="SM00220">
    <property type="entry name" value="S_TKc"/>
    <property type="match status" value="1"/>
</dbReference>
<dbReference type="eggNOG" id="KOG0666">
    <property type="taxonomic scope" value="Eukaryota"/>
</dbReference>